<evidence type="ECO:0008006" key="5">
    <source>
        <dbReference type="Google" id="ProtNLM"/>
    </source>
</evidence>
<dbReference type="Proteomes" id="UP001302602">
    <property type="component" value="Unassembled WGS sequence"/>
</dbReference>
<evidence type="ECO:0000256" key="1">
    <source>
        <dbReference type="SAM" id="MobiDB-lite"/>
    </source>
</evidence>
<proteinExistence type="predicted"/>
<evidence type="ECO:0000313" key="3">
    <source>
        <dbReference type="EMBL" id="KAK4124164.1"/>
    </source>
</evidence>
<reference evidence="3" key="1">
    <citation type="journal article" date="2023" name="Mol. Phylogenet. Evol.">
        <title>Genome-scale phylogeny and comparative genomics of the fungal order Sordariales.</title>
        <authorList>
            <person name="Hensen N."/>
            <person name="Bonometti L."/>
            <person name="Westerberg I."/>
            <person name="Brannstrom I.O."/>
            <person name="Guillou S."/>
            <person name="Cros-Aarteil S."/>
            <person name="Calhoun S."/>
            <person name="Haridas S."/>
            <person name="Kuo A."/>
            <person name="Mondo S."/>
            <person name="Pangilinan J."/>
            <person name="Riley R."/>
            <person name="LaButti K."/>
            <person name="Andreopoulos B."/>
            <person name="Lipzen A."/>
            <person name="Chen C."/>
            <person name="Yan M."/>
            <person name="Daum C."/>
            <person name="Ng V."/>
            <person name="Clum A."/>
            <person name="Steindorff A."/>
            <person name="Ohm R.A."/>
            <person name="Martin F."/>
            <person name="Silar P."/>
            <person name="Natvig D.O."/>
            <person name="Lalanne C."/>
            <person name="Gautier V."/>
            <person name="Ament-Velasquez S.L."/>
            <person name="Kruys A."/>
            <person name="Hutchinson M.I."/>
            <person name="Powell A.J."/>
            <person name="Barry K."/>
            <person name="Miller A.N."/>
            <person name="Grigoriev I.V."/>
            <person name="Debuchy R."/>
            <person name="Gladieux P."/>
            <person name="Hiltunen Thoren M."/>
            <person name="Johannesson H."/>
        </authorList>
    </citation>
    <scope>NUCLEOTIDE SEQUENCE</scope>
    <source>
        <strain evidence="3">CBS 731.68</strain>
    </source>
</reference>
<dbReference type="AlphaFoldDB" id="A0AAN6Z4S7"/>
<name>A0AAN6Z4S7_9PEZI</name>
<protein>
    <recommendedName>
        <fullName evidence="5">Secreted protein</fullName>
    </recommendedName>
</protein>
<organism evidence="3 4">
    <name type="scientific">Parathielavia appendiculata</name>
    <dbReference type="NCBI Taxonomy" id="2587402"/>
    <lineage>
        <taxon>Eukaryota</taxon>
        <taxon>Fungi</taxon>
        <taxon>Dikarya</taxon>
        <taxon>Ascomycota</taxon>
        <taxon>Pezizomycotina</taxon>
        <taxon>Sordariomycetes</taxon>
        <taxon>Sordariomycetidae</taxon>
        <taxon>Sordariales</taxon>
        <taxon>Chaetomiaceae</taxon>
        <taxon>Parathielavia</taxon>
    </lineage>
</organism>
<dbReference type="GeneID" id="87823879"/>
<comment type="caution">
    <text evidence="3">The sequence shown here is derived from an EMBL/GenBank/DDBJ whole genome shotgun (WGS) entry which is preliminary data.</text>
</comment>
<sequence length="220" mass="24284">MCPWAMGHVLGVVTLGWWLHWVETRGAFTRHGKPFDVHLRQGGITFVFLNSAFDNPPPSIDTPSKSTSGASSRDPERCSSLFRHTGSVGLAKTVAEGRLKVLEDAITRMSTWLCSSFAHTSATRSYVRTAPRQDQQSATRAARPAVRSCFACAVLSFAFQTRPDRPPGRPPYRPRSAKLLCKGQPCALREVVLITMSTRQAYVLQWGPGELFGLHKPDST</sequence>
<evidence type="ECO:0000313" key="4">
    <source>
        <dbReference type="Proteomes" id="UP001302602"/>
    </source>
</evidence>
<gene>
    <name evidence="3" type="ORF">N657DRAFT_379359</name>
</gene>
<feature type="signal peptide" evidence="2">
    <location>
        <begin position="1"/>
        <end position="24"/>
    </location>
</feature>
<accession>A0AAN6Z4S7</accession>
<evidence type="ECO:0000256" key="2">
    <source>
        <dbReference type="SAM" id="SignalP"/>
    </source>
</evidence>
<feature type="chain" id="PRO_5042995677" description="Secreted protein" evidence="2">
    <location>
        <begin position="25"/>
        <end position="220"/>
    </location>
</feature>
<dbReference type="EMBL" id="MU853227">
    <property type="protein sequence ID" value="KAK4124164.1"/>
    <property type="molecule type" value="Genomic_DNA"/>
</dbReference>
<feature type="compositionally biased region" description="Polar residues" evidence="1">
    <location>
        <begin position="61"/>
        <end position="71"/>
    </location>
</feature>
<feature type="region of interest" description="Disordered" evidence="1">
    <location>
        <begin position="57"/>
        <end position="76"/>
    </location>
</feature>
<keyword evidence="2" id="KW-0732">Signal</keyword>
<reference evidence="3" key="2">
    <citation type="submission" date="2023-05" db="EMBL/GenBank/DDBJ databases">
        <authorList>
            <consortium name="Lawrence Berkeley National Laboratory"/>
            <person name="Steindorff A."/>
            <person name="Hensen N."/>
            <person name="Bonometti L."/>
            <person name="Westerberg I."/>
            <person name="Brannstrom I.O."/>
            <person name="Guillou S."/>
            <person name="Cros-Aarteil S."/>
            <person name="Calhoun S."/>
            <person name="Haridas S."/>
            <person name="Kuo A."/>
            <person name="Mondo S."/>
            <person name="Pangilinan J."/>
            <person name="Riley R."/>
            <person name="Labutti K."/>
            <person name="Andreopoulos B."/>
            <person name="Lipzen A."/>
            <person name="Chen C."/>
            <person name="Yanf M."/>
            <person name="Daum C."/>
            <person name="Ng V."/>
            <person name="Clum A."/>
            <person name="Ohm R."/>
            <person name="Martin F."/>
            <person name="Silar P."/>
            <person name="Natvig D."/>
            <person name="Lalanne C."/>
            <person name="Gautier V."/>
            <person name="Ament-Velasquez S.L."/>
            <person name="Kruys A."/>
            <person name="Hutchinson M.I."/>
            <person name="Powell A.J."/>
            <person name="Barry K."/>
            <person name="Miller A.N."/>
            <person name="Grigoriev I.V."/>
            <person name="Debuchy R."/>
            <person name="Gladieux P."/>
            <person name="Thoren M.H."/>
            <person name="Johannesson H."/>
        </authorList>
    </citation>
    <scope>NUCLEOTIDE SEQUENCE</scope>
    <source>
        <strain evidence="3">CBS 731.68</strain>
    </source>
</reference>
<dbReference type="RefSeq" id="XP_062647935.1">
    <property type="nucleotide sequence ID" value="XM_062787109.1"/>
</dbReference>
<keyword evidence="4" id="KW-1185">Reference proteome</keyword>